<name>A0A485CYS8_KLUCR</name>
<feature type="region of interest" description="Disordered" evidence="5">
    <location>
        <begin position="116"/>
        <end position="157"/>
    </location>
</feature>
<dbReference type="PANTHER" id="PTHR47529:SF1">
    <property type="entry name" value="PERIPLASMIC CHAPERONE PPID"/>
    <property type="match status" value="1"/>
</dbReference>
<dbReference type="InterPro" id="IPR052029">
    <property type="entry name" value="PpiD_chaperone"/>
</dbReference>
<keyword evidence="7" id="KW-1185">Reference proteome</keyword>
<feature type="compositionally biased region" description="Basic and acidic residues" evidence="5">
    <location>
        <begin position="130"/>
        <end position="148"/>
    </location>
</feature>
<accession>A0A485CYS8</accession>
<evidence type="ECO:0000256" key="4">
    <source>
        <dbReference type="ARBA" id="ARBA00023186"/>
    </source>
</evidence>
<dbReference type="AlphaFoldDB" id="A0A485CYS8"/>
<comment type="subcellular location">
    <subcellularLocation>
        <location evidence="1">Cell membrane</location>
    </subcellularLocation>
</comment>
<proteinExistence type="predicted"/>
<protein>
    <submittedName>
        <fullName evidence="6">Peptidyl-prolyl cis-trans isomerase D</fullName>
        <ecNumber evidence="6">5.2.1.8</ecNumber>
    </submittedName>
</protein>
<reference evidence="6 7" key="1">
    <citation type="submission" date="2019-03" db="EMBL/GenBank/DDBJ databases">
        <authorList>
            <consortium name="Pathogen Informatics"/>
        </authorList>
    </citation>
    <scope>NUCLEOTIDE SEQUENCE [LARGE SCALE GENOMIC DNA]</scope>
    <source>
        <strain evidence="6 7">NCTC12993</strain>
    </source>
</reference>
<dbReference type="PANTHER" id="PTHR47529">
    <property type="entry name" value="PEPTIDYL-PROLYL CIS-TRANS ISOMERASE D"/>
    <property type="match status" value="1"/>
</dbReference>
<dbReference type="EC" id="5.2.1.8" evidence="6"/>
<dbReference type="GO" id="GO:0003755">
    <property type="term" value="F:peptidyl-prolyl cis-trans isomerase activity"/>
    <property type="evidence" value="ECO:0007669"/>
    <property type="project" value="UniProtKB-EC"/>
</dbReference>
<keyword evidence="6" id="KW-0413">Isomerase</keyword>
<evidence type="ECO:0000256" key="3">
    <source>
        <dbReference type="ARBA" id="ARBA00023136"/>
    </source>
</evidence>
<evidence type="ECO:0000313" key="7">
    <source>
        <dbReference type="Proteomes" id="UP000401081"/>
    </source>
</evidence>
<evidence type="ECO:0000256" key="2">
    <source>
        <dbReference type="ARBA" id="ARBA00022475"/>
    </source>
</evidence>
<dbReference type="GO" id="GO:0005886">
    <property type="term" value="C:plasma membrane"/>
    <property type="evidence" value="ECO:0007669"/>
    <property type="project" value="UniProtKB-SubCell"/>
</dbReference>
<keyword evidence="4" id="KW-0143">Chaperone</keyword>
<keyword evidence="3" id="KW-0472">Membrane</keyword>
<keyword evidence="2" id="KW-1003">Cell membrane</keyword>
<gene>
    <name evidence="6" type="primary">ppiD_6</name>
    <name evidence="6" type="ORF">NCTC12993_07368</name>
</gene>
<sequence>MPGSNSDIITVDGDRAFVLRVSEHKAEAVKPLAEVKAQVTDIVKHNKAEQQAKLDAEKLLVALKDGKGDEALKAAGLSFGSSKTLSRAGQDPLSPGCLLAAVATERQTKLRYRQRYAGQCGSAGAGRSQSRRDARSAEKSDGTGDHPKTTLRSLSKR</sequence>
<dbReference type="EMBL" id="CAADJD010000032">
    <property type="protein sequence ID" value="VFS90009.1"/>
    <property type="molecule type" value="Genomic_DNA"/>
</dbReference>
<dbReference type="Proteomes" id="UP000401081">
    <property type="component" value="Unassembled WGS sequence"/>
</dbReference>
<organism evidence="6 7">
    <name type="scientific">Kluyvera cryocrescens</name>
    <name type="common">Kluyvera citrophila</name>
    <dbReference type="NCBI Taxonomy" id="580"/>
    <lineage>
        <taxon>Bacteria</taxon>
        <taxon>Pseudomonadati</taxon>
        <taxon>Pseudomonadota</taxon>
        <taxon>Gammaproteobacteria</taxon>
        <taxon>Enterobacterales</taxon>
        <taxon>Enterobacteriaceae</taxon>
        <taxon>Kluyvera</taxon>
    </lineage>
</organism>
<evidence type="ECO:0000256" key="5">
    <source>
        <dbReference type="SAM" id="MobiDB-lite"/>
    </source>
</evidence>
<evidence type="ECO:0000256" key="1">
    <source>
        <dbReference type="ARBA" id="ARBA00004236"/>
    </source>
</evidence>
<evidence type="ECO:0000313" key="6">
    <source>
        <dbReference type="EMBL" id="VFS90009.1"/>
    </source>
</evidence>